<dbReference type="GO" id="GO:0005886">
    <property type="term" value="C:plasma membrane"/>
    <property type="evidence" value="ECO:0007669"/>
    <property type="project" value="UniProtKB-SubCell"/>
</dbReference>
<keyword evidence="6" id="KW-0472">Membrane</keyword>
<comment type="similarity">
    <text evidence="2">Belongs to the Casparian strip membrane proteins (CASP) family.</text>
</comment>
<dbReference type="STRING" id="1194695.A0A5A7V8X3"/>
<evidence type="ECO:0000256" key="2">
    <source>
        <dbReference type="ARBA" id="ARBA00007651"/>
    </source>
</evidence>
<dbReference type="GO" id="GO:0016192">
    <property type="term" value="P:vesicle-mediated transport"/>
    <property type="evidence" value="ECO:0007669"/>
    <property type="project" value="InterPro"/>
</dbReference>
<keyword evidence="3" id="KW-1003">Cell membrane</keyword>
<dbReference type="GO" id="GO:0006886">
    <property type="term" value="P:intracellular protein transport"/>
    <property type="evidence" value="ECO:0007669"/>
    <property type="project" value="InterPro"/>
</dbReference>
<evidence type="ECO:0000256" key="6">
    <source>
        <dbReference type="ARBA" id="ARBA00023136"/>
    </source>
</evidence>
<evidence type="ECO:0000256" key="1">
    <source>
        <dbReference type="ARBA" id="ARBA00004651"/>
    </source>
</evidence>
<dbReference type="EMBL" id="SSTE01004583">
    <property type="protein sequence ID" value="KAA0062345.1"/>
    <property type="molecule type" value="Genomic_DNA"/>
</dbReference>
<evidence type="ECO:0000259" key="10">
    <source>
        <dbReference type="Pfam" id="PF23953"/>
    </source>
</evidence>
<feature type="domain" description="COPA/B second beta-propeller" evidence="8">
    <location>
        <begin position="360"/>
        <end position="506"/>
    </location>
</feature>
<evidence type="ECO:0000256" key="4">
    <source>
        <dbReference type="ARBA" id="ARBA00022692"/>
    </source>
</evidence>
<reference evidence="11 12" key="1">
    <citation type="submission" date="2019-08" db="EMBL/GenBank/DDBJ databases">
        <title>Draft genome sequences of two oriental melons (Cucumis melo L. var makuwa).</title>
        <authorList>
            <person name="Kwon S.-Y."/>
        </authorList>
    </citation>
    <scope>NUCLEOTIDE SEQUENCE [LARGE SCALE GENOMIC DNA]</scope>
    <source>
        <strain evidence="12">cv. SW 3</strain>
        <tissue evidence="11">Leaf</tissue>
    </source>
</reference>
<evidence type="ECO:0000256" key="7">
    <source>
        <dbReference type="SAM" id="MobiDB-lite"/>
    </source>
</evidence>
<dbReference type="GO" id="GO:0030117">
    <property type="term" value="C:membrane coat"/>
    <property type="evidence" value="ECO:0007669"/>
    <property type="project" value="InterPro"/>
</dbReference>
<dbReference type="AlphaFoldDB" id="A0A5A7V8X3"/>
<accession>A0A5A7V8X3</accession>
<name>A0A5A7V8X3_CUCMM</name>
<evidence type="ECO:0000313" key="11">
    <source>
        <dbReference type="EMBL" id="KAA0062345.1"/>
    </source>
</evidence>
<keyword evidence="5" id="KW-1133">Transmembrane helix</keyword>
<dbReference type="Pfam" id="PF04535">
    <property type="entry name" value="CASP_dom"/>
    <property type="match status" value="1"/>
</dbReference>
<feature type="region of interest" description="Disordered" evidence="7">
    <location>
        <begin position="19"/>
        <end position="44"/>
    </location>
</feature>
<dbReference type="InterPro" id="IPR006702">
    <property type="entry name" value="CASP_dom"/>
</dbReference>
<dbReference type="PANTHER" id="PTHR45892">
    <property type="entry name" value="AMINOACYLASE-1"/>
    <property type="match status" value="1"/>
</dbReference>
<dbReference type="Gene3D" id="3.40.630.10">
    <property type="entry name" value="Zn peptidases"/>
    <property type="match status" value="1"/>
</dbReference>
<dbReference type="PANTHER" id="PTHR45892:SF3">
    <property type="entry name" value="PUTATIVE-RELATED"/>
    <property type="match status" value="1"/>
</dbReference>
<feature type="region of interest" description="Disordered" evidence="7">
    <location>
        <begin position="180"/>
        <end position="199"/>
    </location>
</feature>
<proteinExistence type="inferred from homology"/>
<dbReference type="OrthoDB" id="10261470at2759"/>
<evidence type="ECO:0000259" key="8">
    <source>
        <dbReference type="Pfam" id="PF04053"/>
    </source>
</evidence>
<comment type="caution">
    <text evidence="11">The sequence shown here is derived from an EMBL/GenBank/DDBJ whole genome shotgun (WGS) entry which is preliminary data.</text>
</comment>
<dbReference type="InterPro" id="IPR006692">
    <property type="entry name" value="Beta-prop_COPA/B_2nd"/>
</dbReference>
<evidence type="ECO:0000313" key="12">
    <source>
        <dbReference type="Proteomes" id="UP000321393"/>
    </source>
</evidence>
<dbReference type="Pfam" id="PF23953">
    <property type="entry name" value="TPR_COPA_B"/>
    <property type="match status" value="1"/>
</dbReference>
<evidence type="ECO:0000259" key="9">
    <source>
        <dbReference type="Pfam" id="PF04535"/>
    </source>
</evidence>
<comment type="subcellular location">
    <subcellularLocation>
        <location evidence="1">Cell membrane</location>
        <topology evidence="1">Multi-pass membrane protein</topology>
    </subcellularLocation>
</comment>
<dbReference type="Proteomes" id="UP000321393">
    <property type="component" value="Unassembled WGS sequence"/>
</dbReference>
<keyword evidence="4" id="KW-0812">Transmembrane</keyword>
<feature type="compositionally biased region" description="Acidic residues" evidence="7">
    <location>
        <begin position="182"/>
        <end position="193"/>
    </location>
</feature>
<dbReference type="Gene3D" id="1.25.40.470">
    <property type="match status" value="1"/>
</dbReference>
<feature type="domain" description="Casparian strip membrane protein" evidence="9">
    <location>
        <begin position="221"/>
        <end position="308"/>
    </location>
</feature>
<protein>
    <submittedName>
        <fullName evidence="11">Coatomer subunit beta'-2-like isoform X3</fullName>
    </submittedName>
</protein>
<dbReference type="InterPro" id="IPR056176">
    <property type="entry name" value="TPR_COPA_B"/>
</dbReference>
<evidence type="ECO:0000256" key="5">
    <source>
        <dbReference type="ARBA" id="ARBA00022989"/>
    </source>
</evidence>
<dbReference type="Pfam" id="PF04053">
    <property type="entry name" value="B-prop_COPA_B_2nd"/>
    <property type="match status" value="1"/>
</dbReference>
<dbReference type="GO" id="GO:0004046">
    <property type="term" value="F:aminoacylase activity"/>
    <property type="evidence" value="ECO:0007669"/>
    <property type="project" value="TreeGrafter"/>
</dbReference>
<evidence type="ECO:0000256" key="3">
    <source>
        <dbReference type="ARBA" id="ARBA00022475"/>
    </source>
</evidence>
<feature type="domain" description="COPA/B TPR" evidence="10">
    <location>
        <begin position="512"/>
        <end position="560"/>
    </location>
</feature>
<organism evidence="11 12">
    <name type="scientific">Cucumis melo var. makuwa</name>
    <name type="common">Oriental melon</name>
    <dbReference type="NCBI Taxonomy" id="1194695"/>
    <lineage>
        <taxon>Eukaryota</taxon>
        <taxon>Viridiplantae</taxon>
        <taxon>Streptophyta</taxon>
        <taxon>Embryophyta</taxon>
        <taxon>Tracheophyta</taxon>
        <taxon>Spermatophyta</taxon>
        <taxon>Magnoliopsida</taxon>
        <taxon>eudicotyledons</taxon>
        <taxon>Gunneridae</taxon>
        <taxon>Pentapetalae</taxon>
        <taxon>rosids</taxon>
        <taxon>fabids</taxon>
        <taxon>Cucurbitales</taxon>
        <taxon>Cucurbitaceae</taxon>
        <taxon>Benincaseae</taxon>
        <taxon>Cucumis</taxon>
    </lineage>
</organism>
<dbReference type="GO" id="GO:0005198">
    <property type="term" value="F:structural molecule activity"/>
    <property type="evidence" value="ECO:0007669"/>
    <property type="project" value="InterPro"/>
</dbReference>
<dbReference type="InterPro" id="IPR052083">
    <property type="entry name" value="Aminoacylase-1_M20A"/>
</dbReference>
<gene>
    <name evidence="11" type="ORF">E6C27_scaffold154G001050</name>
</gene>
<sequence>MNPIKILWSLAFNATSESKPHIQIPITPPPSSSSDLKHKKSKSGFHPCPMEIGGSDGAAKFVQSKEFKELNVGFMMDEGQASPGDEFRVFYADRSPWSSIIKAKGTPGHGSRMYDNSAMENLMKSVEIISRFRESQFEIVKVASANPPSPRPVAANRAQPFEPIVVTKVDTEIQGVRKVEEVSDSDGDGDVESADGGKVGRGRKLMESLSIKKIKKEELRKKILLGFRICGFAFCLVSVSVMASDKDQGWALDSFYRYKEFRYCMAVNVIGFVYSALQSYDLVCFLSTGKHMIRNHFKQYFDFFIDQASLSEDENKQLLHLSLNEQLDFVRWNPANQDEVVCTSMKSKELSLFYVFPLLAEHIYGGTLLAMCTNDFICFYDWAEGRLIRRIDVNVKNLYWADSGDLVAIASDTSFYILKYNRDAVSFYLDSGRPVDEQGVEDAFELLHEVNERARTGLWVGDCFIYNSSWRLNYCVGSEVTTMFHLDRPMYFLGYLASQSRVYLINNEFNVKTLVMRGDYERANEILPSIPKEHRNSVARFLEARGMIEEALKVATDPEEYPNLFNDWQVALSVESRAAQDRELSLNK</sequence>